<reference evidence="4 5" key="1">
    <citation type="submission" date="2023-11" db="EMBL/GenBank/DDBJ databases">
        <title>An acidophilic fungus is an integral part of prey digestion in a carnivorous sundew plant.</title>
        <authorList>
            <person name="Tsai I.J."/>
        </authorList>
    </citation>
    <scope>NUCLEOTIDE SEQUENCE [LARGE SCALE GENOMIC DNA]</scope>
    <source>
        <strain evidence="4">169a</strain>
    </source>
</reference>
<feature type="compositionally biased region" description="Basic and acidic residues" evidence="2">
    <location>
        <begin position="70"/>
        <end position="85"/>
    </location>
</feature>
<dbReference type="PROSITE" id="PS00028">
    <property type="entry name" value="ZINC_FINGER_C2H2_1"/>
    <property type="match status" value="1"/>
</dbReference>
<sequence length="636" mass="70100">MSPSTPSILISHHQRRYPPPTSAPYRTSSPSSGLPMAIPRAHESVPPPLPPPTYPEISTGRDIGWQWGNDPRRPDFGPERPDFGRQVHVKPGSSLLGGTPLSTRFEEEAGHYAPHEMHHIRRPSSISSLVIPSEQDVKEETRGDAPGSLLHDYRLQGERQLGHRTLVESSQSYDKHLLSRIGGPNAANRLSFSGPHSAPVQESIQLPPVESERRDSPLRLLSMPQRRQLSVDSSVSSRLGPLSPGLPGMWSDQSRPNTRQNSTQLDDAPPHRGSYDQSAFIPEDLMEDGQLGNLRIYDRSPRAESLTSLRAGSKRRASSPPREQGHEDRSSVSSVSGHSELYHRRSMQHLPNRGSPISRYHPSASPTSSLGPRHGSLGSSLGVSSMPSSTTSYGSGRVSPHGTSPAVDSDARSGPLYGNTTSAFTSHSRTFSEASNGRKVSTDSVVHSRHGSLSNAQGVYLCECCPKKPKKFDTAEQLKLHEAEKQYTCAYCPNRFKNKNEAERHQNSLHLRRHSWSCAVLSGVEAVFHPSLSNDRDACGYCGAEFPNPPQWDTRRAHLHELHKFGECNQTKKFFRADHFRQHLKHSHAGSSGKWTNMLENACMKDEPLPETRAVASGGQFTSPAEHPIAETPHDT</sequence>
<name>A0AAQ3R2J7_9PEZI</name>
<dbReference type="InterPro" id="IPR036236">
    <property type="entry name" value="Znf_C2H2_sf"/>
</dbReference>
<feature type="domain" description="C2H2-type" evidence="3">
    <location>
        <begin position="487"/>
        <end position="515"/>
    </location>
</feature>
<dbReference type="InterPro" id="IPR057026">
    <property type="entry name" value="Znf-C2H2_ascomycetes"/>
</dbReference>
<dbReference type="Gene3D" id="3.30.160.60">
    <property type="entry name" value="Classic Zinc Finger"/>
    <property type="match status" value="1"/>
</dbReference>
<feature type="compositionally biased region" description="Polar residues" evidence="2">
    <location>
        <begin position="225"/>
        <end position="237"/>
    </location>
</feature>
<feature type="region of interest" description="Disordered" evidence="2">
    <location>
        <begin position="188"/>
        <end position="277"/>
    </location>
</feature>
<feature type="region of interest" description="Disordered" evidence="2">
    <location>
        <begin position="294"/>
        <end position="442"/>
    </location>
</feature>
<gene>
    <name evidence="4" type="ORF">R9X50_00106800</name>
</gene>
<feature type="compositionally biased region" description="Polar residues" evidence="2">
    <location>
        <begin position="418"/>
        <end position="442"/>
    </location>
</feature>
<feature type="compositionally biased region" description="Pro residues" evidence="2">
    <location>
        <begin position="45"/>
        <end position="54"/>
    </location>
</feature>
<dbReference type="AlphaFoldDB" id="A0AAQ3R2J7"/>
<dbReference type="GO" id="GO:0008270">
    <property type="term" value="F:zinc ion binding"/>
    <property type="evidence" value="ECO:0007669"/>
    <property type="project" value="UniProtKB-KW"/>
</dbReference>
<dbReference type="PROSITE" id="PS50157">
    <property type="entry name" value="ZINC_FINGER_C2H2_2"/>
    <property type="match status" value="1"/>
</dbReference>
<dbReference type="EMBL" id="CP138581">
    <property type="protein sequence ID" value="WPG98280.1"/>
    <property type="molecule type" value="Genomic_DNA"/>
</dbReference>
<evidence type="ECO:0000313" key="5">
    <source>
        <dbReference type="Proteomes" id="UP001303373"/>
    </source>
</evidence>
<proteinExistence type="predicted"/>
<accession>A0AAQ3R2J7</accession>
<evidence type="ECO:0000256" key="2">
    <source>
        <dbReference type="SAM" id="MobiDB-lite"/>
    </source>
</evidence>
<feature type="region of interest" description="Disordered" evidence="2">
    <location>
        <begin position="1"/>
        <end position="100"/>
    </location>
</feature>
<keyword evidence="5" id="KW-1185">Reference proteome</keyword>
<keyword evidence="1" id="KW-0862">Zinc</keyword>
<dbReference type="Proteomes" id="UP001303373">
    <property type="component" value="Chromosome 2"/>
</dbReference>
<keyword evidence="1" id="KW-0863">Zinc-finger</keyword>
<dbReference type="Pfam" id="PF24537">
    <property type="entry name" value="zf-C2H2_fungi"/>
    <property type="match status" value="1"/>
</dbReference>
<evidence type="ECO:0000259" key="3">
    <source>
        <dbReference type="PROSITE" id="PS50157"/>
    </source>
</evidence>
<evidence type="ECO:0000313" key="4">
    <source>
        <dbReference type="EMBL" id="WPG98280.1"/>
    </source>
</evidence>
<feature type="compositionally biased region" description="Low complexity" evidence="2">
    <location>
        <begin position="375"/>
        <end position="396"/>
    </location>
</feature>
<protein>
    <recommendedName>
        <fullName evidence="3">C2H2-type domain-containing protein</fullName>
    </recommendedName>
</protein>
<feature type="region of interest" description="Disordered" evidence="2">
    <location>
        <begin position="614"/>
        <end position="636"/>
    </location>
</feature>
<feature type="compositionally biased region" description="Polar residues" evidence="2">
    <location>
        <begin position="251"/>
        <end position="265"/>
    </location>
</feature>
<evidence type="ECO:0000256" key="1">
    <source>
        <dbReference type="PROSITE-ProRule" id="PRU00042"/>
    </source>
</evidence>
<feature type="region of interest" description="Disordered" evidence="2">
    <location>
        <begin position="114"/>
        <end position="149"/>
    </location>
</feature>
<dbReference type="InterPro" id="IPR013087">
    <property type="entry name" value="Znf_C2H2_type"/>
</dbReference>
<keyword evidence="1" id="KW-0479">Metal-binding</keyword>
<organism evidence="4 5">
    <name type="scientific">Acrodontium crateriforme</name>
    <dbReference type="NCBI Taxonomy" id="150365"/>
    <lineage>
        <taxon>Eukaryota</taxon>
        <taxon>Fungi</taxon>
        <taxon>Dikarya</taxon>
        <taxon>Ascomycota</taxon>
        <taxon>Pezizomycotina</taxon>
        <taxon>Dothideomycetes</taxon>
        <taxon>Dothideomycetidae</taxon>
        <taxon>Mycosphaerellales</taxon>
        <taxon>Teratosphaeriaceae</taxon>
        <taxon>Acrodontium</taxon>
    </lineage>
</organism>
<dbReference type="SUPFAM" id="SSF57667">
    <property type="entry name" value="beta-beta-alpha zinc fingers"/>
    <property type="match status" value="1"/>
</dbReference>